<organism evidence="2 3">
    <name type="scientific">Apiospora marii</name>
    <dbReference type="NCBI Taxonomy" id="335849"/>
    <lineage>
        <taxon>Eukaryota</taxon>
        <taxon>Fungi</taxon>
        <taxon>Dikarya</taxon>
        <taxon>Ascomycota</taxon>
        <taxon>Pezizomycotina</taxon>
        <taxon>Sordariomycetes</taxon>
        <taxon>Xylariomycetidae</taxon>
        <taxon>Amphisphaeriales</taxon>
        <taxon>Apiosporaceae</taxon>
        <taxon>Apiospora</taxon>
    </lineage>
</organism>
<feature type="compositionally biased region" description="Basic and acidic residues" evidence="1">
    <location>
        <begin position="86"/>
        <end position="101"/>
    </location>
</feature>
<protein>
    <submittedName>
        <fullName evidence="2">Uncharacterized protein</fullName>
    </submittedName>
</protein>
<sequence length="120" mass="12761">MAGIISAFFQTLLPSTRAPEPGAPTSLASKSRAVDGTQDSVAKDTQDTPYPFTVWEPKSSAAAPSTDASGAGTGSRPAGTPEADPEEIRRLRTQFLDKRLSETGNKGRRQPKTFTTPVLR</sequence>
<proteinExistence type="predicted"/>
<feature type="region of interest" description="Disordered" evidence="1">
    <location>
        <begin position="15"/>
        <end position="120"/>
    </location>
</feature>
<evidence type="ECO:0000256" key="1">
    <source>
        <dbReference type="SAM" id="MobiDB-lite"/>
    </source>
</evidence>
<keyword evidence="3" id="KW-1185">Reference proteome</keyword>
<dbReference type="Proteomes" id="UP001396898">
    <property type="component" value="Unassembled WGS sequence"/>
</dbReference>
<gene>
    <name evidence="2" type="ORF">PG991_002214</name>
</gene>
<accession>A0ABR1SES0</accession>
<evidence type="ECO:0000313" key="3">
    <source>
        <dbReference type="Proteomes" id="UP001396898"/>
    </source>
</evidence>
<dbReference type="EMBL" id="JAQQWI010000006">
    <property type="protein sequence ID" value="KAK8032816.1"/>
    <property type="molecule type" value="Genomic_DNA"/>
</dbReference>
<evidence type="ECO:0000313" key="2">
    <source>
        <dbReference type="EMBL" id="KAK8032816.1"/>
    </source>
</evidence>
<reference evidence="2 3" key="1">
    <citation type="submission" date="2023-01" db="EMBL/GenBank/DDBJ databases">
        <title>Analysis of 21 Apiospora genomes using comparative genomics revels a genus with tremendous synthesis potential of carbohydrate active enzymes and secondary metabolites.</title>
        <authorList>
            <person name="Sorensen T."/>
        </authorList>
    </citation>
    <scope>NUCLEOTIDE SEQUENCE [LARGE SCALE GENOMIC DNA]</scope>
    <source>
        <strain evidence="2 3">CBS 20057</strain>
    </source>
</reference>
<comment type="caution">
    <text evidence="2">The sequence shown here is derived from an EMBL/GenBank/DDBJ whole genome shotgun (WGS) entry which is preliminary data.</text>
</comment>
<name>A0ABR1SES0_9PEZI</name>